<evidence type="ECO:0000256" key="1">
    <source>
        <dbReference type="ARBA" id="ARBA00022690"/>
    </source>
</evidence>
<sequence>MASPRRIVLIGVALVVVLIAVVAVAGPAVRRNLRYGTVLDRETASATVDVGDPFSVRVPDRGASVGDDWTASADPADRVALVGDELVSDSLIDRLFGAANGGGGGTRYFRFDAERAGQVTITVTNCFQGCGNERTRAASETVTWTVTIS</sequence>
<dbReference type="InterPro" id="IPR036331">
    <property type="entry name" value="Chagasin-like_sf"/>
</dbReference>
<evidence type="ECO:0000256" key="2">
    <source>
        <dbReference type="ARBA" id="ARBA00022704"/>
    </source>
</evidence>
<keyword evidence="1 4" id="KW-0646">Protease inhibitor</keyword>
<organism evidence="4 5">
    <name type="scientific">Plantactinospora solaniradicis</name>
    <dbReference type="NCBI Taxonomy" id="1723736"/>
    <lineage>
        <taxon>Bacteria</taxon>
        <taxon>Bacillati</taxon>
        <taxon>Actinomycetota</taxon>
        <taxon>Actinomycetes</taxon>
        <taxon>Micromonosporales</taxon>
        <taxon>Micromonosporaceae</taxon>
        <taxon>Plantactinospora</taxon>
    </lineage>
</organism>
<keyword evidence="2" id="KW-0789">Thiol protease inhibitor</keyword>
<feature type="domain" description="Proteinase inhibitor I42 chagasin" evidence="3">
    <location>
        <begin position="47"/>
        <end position="136"/>
    </location>
</feature>
<dbReference type="RefSeq" id="WP_377421693.1">
    <property type="nucleotide sequence ID" value="NZ_JBHSPR010000010.1"/>
</dbReference>
<name>A0ABW1K8U9_9ACTN</name>
<comment type="caution">
    <text evidence="4">The sequence shown here is derived from an EMBL/GenBank/DDBJ whole genome shotgun (WGS) entry which is preliminary data.</text>
</comment>
<dbReference type="Gene3D" id="2.60.40.2020">
    <property type="match status" value="1"/>
</dbReference>
<keyword evidence="5" id="KW-1185">Reference proteome</keyword>
<evidence type="ECO:0000313" key="5">
    <source>
        <dbReference type="Proteomes" id="UP001596203"/>
    </source>
</evidence>
<dbReference type="EMBL" id="JBHSPR010000010">
    <property type="protein sequence ID" value="MFC6017439.1"/>
    <property type="molecule type" value="Genomic_DNA"/>
</dbReference>
<evidence type="ECO:0000259" key="3">
    <source>
        <dbReference type="Pfam" id="PF09394"/>
    </source>
</evidence>
<gene>
    <name evidence="4" type="ORF">ACFP2T_14620</name>
</gene>
<dbReference type="Pfam" id="PF09394">
    <property type="entry name" value="Inhibitor_I42"/>
    <property type="match status" value="1"/>
</dbReference>
<evidence type="ECO:0000313" key="4">
    <source>
        <dbReference type="EMBL" id="MFC6017439.1"/>
    </source>
</evidence>
<dbReference type="Proteomes" id="UP001596203">
    <property type="component" value="Unassembled WGS sequence"/>
</dbReference>
<proteinExistence type="predicted"/>
<dbReference type="InterPro" id="IPR018990">
    <property type="entry name" value="Prot_inh_I42_chagasin"/>
</dbReference>
<dbReference type="GO" id="GO:0030414">
    <property type="term" value="F:peptidase inhibitor activity"/>
    <property type="evidence" value="ECO:0007669"/>
    <property type="project" value="UniProtKB-KW"/>
</dbReference>
<reference evidence="5" key="1">
    <citation type="journal article" date="2019" name="Int. J. Syst. Evol. Microbiol.">
        <title>The Global Catalogue of Microorganisms (GCM) 10K type strain sequencing project: providing services to taxonomists for standard genome sequencing and annotation.</title>
        <authorList>
            <consortium name="The Broad Institute Genomics Platform"/>
            <consortium name="The Broad Institute Genome Sequencing Center for Infectious Disease"/>
            <person name="Wu L."/>
            <person name="Ma J."/>
        </authorList>
    </citation>
    <scope>NUCLEOTIDE SEQUENCE [LARGE SCALE GENOMIC DNA]</scope>
    <source>
        <strain evidence="5">ZS-35-S2</strain>
    </source>
</reference>
<protein>
    <submittedName>
        <fullName evidence="4">Protease inhibitor I42 family protein</fullName>
    </submittedName>
</protein>
<accession>A0ABW1K8U9</accession>